<evidence type="ECO:0000313" key="1">
    <source>
        <dbReference type="EMBL" id="WAN68834.1"/>
    </source>
</evidence>
<protein>
    <recommendedName>
        <fullName evidence="2">Phytanoyl-CoA dioxygenase</fullName>
    </recommendedName>
</protein>
<reference evidence="1" key="2">
    <citation type="submission" date="2022-10" db="EMBL/GenBank/DDBJ databases">
        <authorList>
            <person name="Ngo T.-E."/>
        </authorList>
    </citation>
    <scope>NUCLEOTIDE SEQUENCE</scope>
    <source>
        <strain evidence="1">JHB</strain>
    </source>
</reference>
<accession>A0A9Q9SSG6</accession>
<gene>
    <name evidence="1" type="ORF">BJP36_41470</name>
</gene>
<sequence>MNVSANIKYCIPPQTVTQLVKKKLIFAPKGTAGSILLFDSNVVHGSVTNIYPFPRRLMIITYNSVENLPVSVDRPRPEFLVSRDYKPLKPLADSESLLSGQ</sequence>
<dbReference type="Proteomes" id="UP000176944">
    <property type="component" value="Chromosome"/>
</dbReference>
<dbReference type="EMBL" id="CP017708">
    <property type="protein sequence ID" value="WAN68834.1"/>
    <property type="molecule type" value="Genomic_DNA"/>
</dbReference>
<dbReference type="Gene3D" id="2.60.120.620">
    <property type="entry name" value="q2cbj1_9rhob like domain"/>
    <property type="match status" value="1"/>
</dbReference>
<organism evidence="1">
    <name type="scientific">Moorena producens (strain JHB)</name>
    <dbReference type="NCBI Taxonomy" id="1454205"/>
    <lineage>
        <taxon>Bacteria</taxon>
        <taxon>Bacillati</taxon>
        <taxon>Cyanobacteriota</taxon>
        <taxon>Cyanophyceae</taxon>
        <taxon>Coleofasciculales</taxon>
        <taxon>Coleofasciculaceae</taxon>
        <taxon>Moorena</taxon>
    </lineage>
</organism>
<evidence type="ECO:0008006" key="2">
    <source>
        <dbReference type="Google" id="ProtNLM"/>
    </source>
</evidence>
<proteinExistence type="predicted"/>
<name>A0A9Q9SSG6_MOOP1</name>
<reference evidence="1" key="1">
    <citation type="journal article" date="2017" name="Proc. Natl. Acad. Sci. U.S.A.">
        <title>Comparative genomics uncovers the prolific and distinctive metabolic potential of the cyanobacterial genus Moorea.</title>
        <authorList>
            <person name="Leao T."/>
            <person name="Castelao G."/>
            <person name="Korobeynikov A."/>
            <person name="Monroe E.A."/>
            <person name="Podell S."/>
            <person name="Glukhov E."/>
            <person name="Allen E.E."/>
            <person name="Gerwick W.H."/>
            <person name="Gerwick L."/>
        </authorList>
    </citation>
    <scope>NUCLEOTIDE SEQUENCE</scope>
    <source>
        <strain evidence="1">JHB</strain>
    </source>
</reference>
<dbReference type="AlphaFoldDB" id="A0A9Q9SSG6"/>
<dbReference type="SUPFAM" id="SSF51197">
    <property type="entry name" value="Clavaminate synthase-like"/>
    <property type="match status" value="1"/>
</dbReference>